<feature type="non-terminal residue" evidence="1">
    <location>
        <position position="1"/>
    </location>
</feature>
<sequence length="113" mass="12604">SYSAYVWLADSATTSHICAQREAFSTYEALSNKTVDVLHVPTSPNNLFSIGRLDAQGGRSICAEGHIKLVDPSGDTIAIGRRDNHLYKLQFESIANQHESNRAVETRSWESWH</sequence>
<dbReference type="OrthoDB" id="3340343at2759"/>
<evidence type="ECO:0000313" key="2">
    <source>
        <dbReference type="Proteomes" id="UP000054018"/>
    </source>
</evidence>
<gene>
    <name evidence="1" type="ORF">PISMIDRAFT_66220</name>
</gene>
<proteinExistence type="predicted"/>
<reference evidence="1 2" key="1">
    <citation type="submission" date="2014-04" db="EMBL/GenBank/DDBJ databases">
        <authorList>
            <consortium name="DOE Joint Genome Institute"/>
            <person name="Kuo A."/>
            <person name="Kohler A."/>
            <person name="Costa M.D."/>
            <person name="Nagy L.G."/>
            <person name="Floudas D."/>
            <person name="Copeland A."/>
            <person name="Barry K.W."/>
            <person name="Cichocki N."/>
            <person name="Veneault-Fourrey C."/>
            <person name="LaButti K."/>
            <person name="Lindquist E.A."/>
            <person name="Lipzen A."/>
            <person name="Lundell T."/>
            <person name="Morin E."/>
            <person name="Murat C."/>
            <person name="Sun H."/>
            <person name="Tunlid A."/>
            <person name="Henrissat B."/>
            <person name="Grigoriev I.V."/>
            <person name="Hibbett D.S."/>
            <person name="Martin F."/>
            <person name="Nordberg H.P."/>
            <person name="Cantor M.N."/>
            <person name="Hua S.X."/>
        </authorList>
    </citation>
    <scope>NUCLEOTIDE SEQUENCE [LARGE SCALE GENOMIC DNA]</scope>
    <source>
        <strain evidence="1 2">441</strain>
    </source>
</reference>
<accession>A0A0C9YRY6</accession>
<dbReference type="AlphaFoldDB" id="A0A0C9YRY6"/>
<dbReference type="EMBL" id="KN834434">
    <property type="protein sequence ID" value="KIK10778.1"/>
    <property type="molecule type" value="Genomic_DNA"/>
</dbReference>
<protein>
    <submittedName>
        <fullName evidence="1">Uncharacterized protein</fullName>
    </submittedName>
</protein>
<dbReference type="STRING" id="765257.A0A0C9YRY6"/>
<keyword evidence="2" id="KW-1185">Reference proteome</keyword>
<organism evidence="1 2">
    <name type="scientific">Pisolithus microcarpus 441</name>
    <dbReference type="NCBI Taxonomy" id="765257"/>
    <lineage>
        <taxon>Eukaryota</taxon>
        <taxon>Fungi</taxon>
        <taxon>Dikarya</taxon>
        <taxon>Basidiomycota</taxon>
        <taxon>Agaricomycotina</taxon>
        <taxon>Agaricomycetes</taxon>
        <taxon>Agaricomycetidae</taxon>
        <taxon>Boletales</taxon>
        <taxon>Sclerodermatineae</taxon>
        <taxon>Pisolithaceae</taxon>
        <taxon>Pisolithus</taxon>
    </lineage>
</organism>
<reference evidence="2" key="2">
    <citation type="submission" date="2015-01" db="EMBL/GenBank/DDBJ databases">
        <title>Evolutionary Origins and Diversification of the Mycorrhizal Mutualists.</title>
        <authorList>
            <consortium name="DOE Joint Genome Institute"/>
            <consortium name="Mycorrhizal Genomics Consortium"/>
            <person name="Kohler A."/>
            <person name="Kuo A."/>
            <person name="Nagy L.G."/>
            <person name="Floudas D."/>
            <person name="Copeland A."/>
            <person name="Barry K.W."/>
            <person name="Cichocki N."/>
            <person name="Veneault-Fourrey C."/>
            <person name="LaButti K."/>
            <person name="Lindquist E.A."/>
            <person name="Lipzen A."/>
            <person name="Lundell T."/>
            <person name="Morin E."/>
            <person name="Murat C."/>
            <person name="Riley R."/>
            <person name="Ohm R."/>
            <person name="Sun H."/>
            <person name="Tunlid A."/>
            <person name="Henrissat B."/>
            <person name="Grigoriev I.V."/>
            <person name="Hibbett D.S."/>
            <person name="Martin F."/>
        </authorList>
    </citation>
    <scope>NUCLEOTIDE SEQUENCE [LARGE SCALE GENOMIC DNA]</scope>
    <source>
        <strain evidence="2">441</strain>
    </source>
</reference>
<dbReference type="HOGENOM" id="CLU_130521_0_0_1"/>
<feature type="non-terminal residue" evidence="1">
    <location>
        <position position="113"/>
    </location>
</feature>
<dbReference type="Proteomes" id="UP000054018">
    <property type="component" value="Unassembled WGS sequence"/>
</dbReference>
<name>A0A0C9YRY6_9AGAM</name>
<evidence type="ECO:0000313" key="1">
    <source>
        <dbReference type="EMBL" id="KIK10778.1"/>
    </source>
</evidence>